<dbReference type="PANTHER" id="PTHR30472:SF1">
    <property type="entry name" value="FE(3+) DICITRATE TRANSPORT SYSTEM PERMEASE PROTEIN FECC-RELATED"/>
    <property type="match status" value="1"/>
</dbReference>
<feature type="transmembrane region" description="Helical" evidence="8">
    <location>
        <begin position="204"/>
        <end position="223"/>
    </location>
</feature>
<feature type="transmembrane region" description="Helical" evidence="8">
    <location>
        <begin position="320"/>
        <end position="339"/>
    </location>
</feature>
<dbReference type="CDD" id="cd06550">
    <property type="entry name" value="TM_ABC_iron-siderophores_like"/>
    <property type="match status" value="1"/>
</dbReference>
<organism evidence="9 10">
    <name type="scientific">Ciceribacter sichuanensis</name>
    <dbReference type="NCBI Taxonomy" id="2949647"/>
    <lineage>
        <taxon>Bacteria</taxon>
        <taxon>Pseudomonadati</taxon>
        <taxon>Pseudomonadota</taxon>
        <taxon>Alphaproteobacteria</taxon>
        <taxon>Hyphomicrobiales</taxon>
        <taxon>Rhizobiaceae</taxon>
        <taxon>Ciceribacter</taxon>
    </lineage>
</organism>
<keyword evidence="5 8" id="KW-0812">Transmembrane</keyword>
<comment type="subcellular location">
    <subcellularLocation>
        <location evidence="1">Cell membrane</location>
        <topology evidence="1">Multi-pass membrane protein</topology>
    </subcellularLocation>
</comment>
<feature type="transmembrane region" description="Helical" evidence="8">
    <location>
        <begin position="76"/>
        <end position="94"/>
    </location>
</feature>
<comment type="similarity">
    <text evidence="2">Belongs to the binding-protein-dependent transport system permease family. FecCD subfamily.</text>
</comment>
<feature type="transmembrane region" description="Helical" evidence="8">
    <location>
        <begin position="164"/>
        <end position="183"/>
    </location>
</feature>
<dbReference type="AlphaFoldDB" id="A0AAJ1FKJ2"/>
<evidence type="ECO:0000256" key="3">
    <source>
        <dbReference type="ARBA" id="ARBA00022448"/>
    </source>
</evidence>
<dbReference type="Pfam" id="PF01032">
    <property type="entry name" value="FecCD"/>
    <property type="match status" value="1"/>
</dbReference>
<feature type="transmembrane region" description="Helical" evidence="8">
    <location>
        <begin position="20"/>
        <end position="41"/>
    </location>
</feature>
<feature type="transmembrane region" description="Helical" evidence="8">
    <location>
        <begin position="106"/>
        <end position="125"/>
    </location>
</feature>
<dbReference type="InterPro" id="IPR000522">
    <property type="entry name" value="ABC_transptr_permease_BtuC"/>
</dbReference>
<keyword evidence="3" id="KW-0813">Transport</keyword>
<reference evidence="9" key="1">
    <citation type="submission" date="2022-06" db="EMBL/GenBank/DDBJ databases">
        <authorList>
            <person name="Sun Q."/>
        </authorList>
    </citation>
    <scope>NUCLEOTIDE SEQUENCE</scope>
    <source>
        <strain evidence="9">S101</strain>
    </source>
</reference>
<dbReference type="InterPro" id="IPR037294">
    <property type="entry name" value="ABC_BtuC-like"/>
</dbReference>
<keyword evidence="7 8" id="KW-0472">Membrane</keyword>
<protein>
    <submittedName>
        <fullName evidence="9">Iron chelate uptake ABC transporter family permease subunit</fullName>
    </submittedName>
</protein>
<keyword evidence="4" id="KW-1003">Cell membrane</keyword>
<evidence type="ECO:0000313" key="9">
    <source>
        <dbReference type="EMBL" id="MCO5959406.1"/>
    </source>
</evidence>
<evidence type="ECO:0000313" key="10">
    <source>
        <dbReference type="Proteomes" id="UP001155380"/>
    </source>
</evidence>
<name>A0AAJ1FKJ2_9HYPH</name>
<sequence length="346" mass="34864">MTPASSTYVQTRKPSRIGRPGIMAGAIVFLAIVIFASLAVGKGGVSASMAMNAIFSPTNLSDAEAALMELRVPRTLLATLAGAALGVSGAIMQAVTRNPLSDPGILGINTGAALAIVLGTGFLGIDGSYGPAWLAISGAALTAILVHAIGFAGSREAAPVRLTLAGVAITAMLGGIVTAILLLDPVKFDRIRGWNTGALSGADVNVMLPIAPFIAAGLLFAALNTRSLNALALGEDVARAMGANVTSARLVGGLAATLLAATATAGAGPIPFIGLMVPHLVRGVARADQRWTFAFALVLSPALLLTADILGRVLLRSGEIPAGIVMAVIGVPVFILLVGREKGVRS</sequence>
<keyword evidence="6 8" id="KW-1133">Transmembrane helix</keyword>
<dbReference type="PANTHER" id="PTHR30472">
    <property type="entry name" value="FERRIC ENTEROBACTIN TRANSPORT SYSTEM PERMEASE PROTEIN"/>
    <property type="match status" value="1"/>
</dbReference>
<evidence type="ECO:0000256" key="2">
    <source>
        <dbReference type="ARBA" id="ARBA00007935"/>
    </source>
</evidence>
<feature type="transmembrane region" description="Helical" evidence="8">
    <location>
        <begin position="254"/>
        <end position="281"/>
    </location>
</feature>
<gene>
    <name evidence="9" type="ORF">NBH21_21765</name>
</gene>
<evidence type="ECO:0000256" key="4">
    <source>
        <dbReference type="ARBA" id="ARBA00022475"/>
    </source>
</evidence>
<dbReference type="Proteomes" id="UP001155380">
    <property type="component" value="Unassembled WGS sequence"/>
</dbReference>
<evidence type="ECO:0000256" key="8">
    <source>
        <dbReference type="SAM" id="Phobius"/>
    </source>
</evidence>
<feature type="transmembrane region" description="Helical" evidence="8">
    <location>
        <begin position="132"/>
        <end position="152"/>
    </location>
</feature>
<evidence type="ECO:0000256" key="6">
    <source>
        <dbReference type="ARBA" id="ARBA00022989"/>
    </source>
</evidence>
<evidence type="ECO:0000256" key="1">
    <source>
        <dbReference type="ARBA" id="ARBA00004651"/>
    </source>
</evidence>
<dbReference type="SUPFAM" id="SSF81345">
    <property type="entry name" value="ABC transporter involved in vitamin B12 uptake, BtuC"/>
    <property type="match status" value="1"/>
</dbReference>
<evidence type="ECO:0000256" key="7">
    <source>
        <dbReference type="ARBA" id="ARBA00023136"/>
    </source>
</evidence>
<dbReference type="EMBL" id="JAMXLX010000009">
    <property type="protein sequence ID" value="MCO5959406.1"/>
    <property type="molecule type" value="Genomic_DNA"/>
</dbReference>
<accession>A0AAJ1FKJ2</accession>
<comment type="caution">
    <text evidence="9">The sequence shown here is derived from an EMBL/GenBank/DDBJ whole genome shotgun (WGS) entry which is preliminary data.</text>
</comment>
<dbReference type="GO" id="GO:0005886">
    <property type="term" value="C:plasma membrane"/>
    <property type="evidence" value="ECO:0007669"/>
    <property type="project" value="UniProtKB-SubCell"/>
</dbReference>
<feature type="transmembrane region" description="Helical" evidence="8">
    <location>
        <begin position="293"/>
        <end position="314"/>
    </location>
</feature>
<evidence type="ECO:0000256" key="5">
    <source>
        <dbReference type="ARBA" id="ARBA00022692"/>
    </source>
</evidence>
<dbReference type="FunFam" id="1.10.3470.10:FF:000001">
    <property type="entry name" value="Vitamin B12 ABC transporter permease BtuC"/>
    <property type="match status" value="1"/>
</dbReference>
<dbReference type="GO" id="GO:0033214">
    <property type="term" value="P:siderophore-iron import into cell"/>
    <property type="evidence" value="ECO:0007669"/>
    <property type="project" value="TreeGrafter"/>
</dbReference>
<dbReference type="Gene3D" id="1.10.3470.10">
    <property type="entry name" value="ABC transporter involved in vitamin B12 uptake, BtuC"/>
    <property type="match status" value="1"/>
</dbReference>
<dbReference type="GO" id="GO:0022857">
    <property type="term" value="F:transmembrane transporter activity"/>
    <property type="evidence" value="ECO:0007669"/>
    <property type="project" value="InterPro"/>
</dbReference>
<dbReference type="RefSeq" id="WP_250915042.1">
    <property type="nucleotide sequence ID" value="NZ_JAMXLX010000009.1"/>
</dbReference>
<proteinExistence type="inferred from homology"/>